<evidence type="ECO:0000313" key="3">
    <source>
        <dbReference type="Proteomes" id="UP000285283"/>
    </source>
</evidence>
<dbReference type="InterPro" id="IPR016181">
    <property type="entry name" value="Acyl_CoA_acyltransferase"/>
</dbReference>
<dbReference type="InterPro" id="IPR051531">
    <property type="entry name" value="N-acetyltransferase"/>
</dbReference>
<dbReference type="Gene3D" id="3.40.630.30">
    <property type="match status" value="1"/>
</dbReference>
<evidence type="ECO:0000313" key="2">
    <source>
        <dbReference type="EMBL" id="RGS52923.1"/>
    </source>
</evidence>
<dbReference type="PANTHER" id="PTHR43792">
    <property type="entry name" value="GNAT FAMILY, PUTATIVE (AFU_ORTHOLOGUE AFUA_3G00765)-RELATED-RELATED"/>
    <property type="match status" value="1"/>
</dbReference>
<dbReference type="EMBL" id="QRVP01000016">
    <property type="protein sequence ID" value="RGS52923.1"/>
    <property type="molecule type" value="Genomic_DNA"/>
</dbReference>
<organism evidence="2 3">
    <name type="scientific">Bacteroides uniformis</name>
    <dbReference type="NCBI Taxonomy" id="820"/>
    <lineage>
        <taxon>Bacteria</taxon>
        <taxon>Pseudomonadati</taxon>
        <taxon>Bacteroidota</taxon>
        <taxon>Bacteroidia</taxon>
        <taxon>Bacteroidales</taxon>
        <taxon>Bacteroidaceae</taxon>
        <taxon>Bacteroides</taxon>
    </lineage>
</organism>
<dbReference type="PANTHER" id="PTHR43792:SF1">
    <property type="entry name" value="N-ACETYLTRANSFERASE DOMAIN-CONTAINING PROTEIN"/>
    <property type="match status" value="1"/>
</dbReference>
<proteinExistence type="predicted"/>
<dbReference type="SUPFAM" id="SSF55729">
    <property type="entry name" value="Acyl-CoA N-acyltransferases (Nat)"/>
    <property type="match status" value="1"/>
</dbReference>
<dbReference type="GO" id="GO:0016747">
    <property type="term" value="F:acyltransferase activity, transferring groups other than amino-acyl groups"/>
    <property type="evidence" value="ECO:0007669"/>
    <property type="project" value="InterPro"/>
</dbReference>
<evidence type="ECO:0000259" key="1">
    <source>
        <dbReference type="PROSITE" id="PS51186"/>
    </source>
</evidence>
<accession>A0A412JKS1</accession>
<comment type="caution">
    <text evidence="2">The sequence shown here is derived from an EMBL/GenBank/DDBJ whole genome shotgun (WGS) entry which is preliminary data.</text>
</comment>
<dbReference type="AlphaFoldDB" id="A0A412JKS1"/>
<keyword evidence="2" id="KW-0808">Transferase</keyword>
<feature type="domain" description="N-acetyltransferase" evidence="1">
    <location>
        <begin position="47"/>
        <end position="190"/>
    </location>
</feature>
<dbReference type="Proteomes" id="UP000285283">
    <property type="component" value="Unassembled WGS sequence"/>
</dbReference>
<gene>
    <name evidence="2" type="ORF">DWX87_15280</name>
</gene>
<dbReference type="InterPro" id="IPR000182">
    <property type="entry name" value="GNAT_dom"/>
</dbReference>
<dbReference type="Pfam" id="PF13302">
    <property type="entry name" value="Acetyltransf_3"/>
    <property type="match status" value="1"/>
</dbReference>
<name>A0A412JKS1_BACUN</name>
<dbReference type="PROSITE" id="PS51186">
    <property type="entry name" value="GNAT"/>
    <property type="match status" value="1"/>
</dbReference>
<sequence length="192" mass="22704">MYKWLSQISSQNILRYSNNYSMAYPSIIHTEHFCFKSYTLLSDSEHKTIWQMRNDPGIRMYMDNPEPFPFEGHQKFVTSLLQNSEKAYYGVYEIIGNKLIGNQCIINGSVEKTAESGQYIFPSEQGHGYGTLMKYEFIDYLFKQGLLQRIIEKVKKFNERNNRLNLKLGFRLYESDSEYNYYEVNPKTLNAQ</sequence>
<reference evidence="2 3" key="1">
    <citation type="submission" date="2018-08" db="EMBL/GenBank/DDBJ databases">
        <title>A genome reference for cultivated species of the human gut microbiota.</title>
        <authorList>
            <person name="Zou Y."/>
            <person name="Xue W."/>
            <person name="Luo G."/>
        </authorList>
    </citation>
    <scope>NUCLEOTIDE SEQUENCE [LARGE SCALE GENOMIC DNA]</scope>
    <source>
        <strain evidence="2 3">AF21-53</strain>
    </source>
</reference>
<protein>
    <submittedName>
        <fullName evidence="2">N-acetyltransferase</fullName>
    </submittedName>
</protein>